<name>A0A9D7FDV0_9RHOO</name>
<gene>
    <name evidence="3" type="ORF">IPJ48_05055</name>
</gene>
<dbReference type="EMBL" id="JADJNC010000006">
    <property type="protein sequence ID" value="MBK7422504.1"/>
    <property type="molecule type" value="Genomic_DNA"/>
</dbReference>
<dbReference type="InterPro" id="IPR036629">
    <property type="entry name" value="YjbJ_sf"/>
</dbReference>
<dbReference type="InterPro" id="IPR008462">
    <property type="entry name" value="CsbD"/>
</dbReference>
<dbReference type="Pfam" id="PF05532">
    <property type="entry name" value="CsbD"/>
    <property type="match status" value="1"/>
</dbReference>
<protein>
    <submittedName>
        <fullName evidence="3">CsbD family protein</fullName>
    </submittedName>
</protein>
<comment type="similarity">
    <text evidence="1">Belongs to the UPF0337 (CsbD) family.</text>
</comment>
<evidence type="ECO:0000313" key="3">
    <source>
        <dbReference type="EMBL" id="MBK7422504.1"/>
    </source>
</evidence>
<proteinExistence type="inferred from homology"/>
<accession>A0A9D7FDV0</accession>
<sequence>MNKDQTTGRINEAKGKVKEVVGDLVGNKELEIKGKVQNTRGKAQATYGDAKEDIKDALKGK</sequence>
<dbReference type="Proteomes" id="UP000886602">
    <property type="component" value="Unassembled WGS sequence"/>
</dbReference>
<dbReference type="SUPFAM" id="SSF69047">
    <property type="entry name" value="Hypothetical protein YjbJ"/>
    <property type="match status" value="1"/>
</dbReference>
<evidence type="ECO:0000313" key="4">
    <source>
        <dbReference type="Proteomes" id="UP000886602"/>
    </source>
</evidence>
<dbReference type="AlphaFoldDB" id="A0A9D7FDV0"/>
<reference evidence="3" key="1">
    <citation type="submission" date="2020-10" db="EMBL/GenBank/DDBJ databases">
        <title>Connecting structure to function with the recovery of over 1000 high-quality activated sludge metagenome-assembled genomes encoding full-length rRNA genes using long-read sequencing.</title>
        <authorList>
            <person name="Singleton C.M."/>
            <person name="Petriglieri F."/>
            <person name="Kristensen J.M."/>
            <person name="Kirkegaard R.H."/>
            <person name="Michaelsen T.Y."/>
            <person name="Andersen M.H."/>
            <person name="Karst S.M."/>
            <person name="Dueholm M.S."/>
            <person name="Nielsen P.H."/>
            <person name="Albertsen M."/>
        </authorList>
    </citation>
    <scope>NUCLEOTIDE SEQUENCE</scope>
    <source>
        <strain evidence="3">EsbW_18-Q3-R4-48_MAXAC.044</strain>
    </source>
</reference>
<organism evidence="3 4">
    <name type="scientific">Candidatus Propionivibrio dominans</name>
    <dbReference type="NCBI Taxonomy" id="2954373"/>
    <lineage>
        <taxon>Bacteria</taxon>
        <taxon>Pseudomonadati</taxon>
        <taxon>Pseudomonadota</taxon>
        <taxon>Betaproteobacteria</taxon>
        <taxon>Rhodocyclales</taxon>
        <taxon>Rhodocyclaceae</taxon>
        <taxon>Propionivibrio</taxon>
    </lineage>
</organism>
<feature type="domain" description="CsbD-like" evidence="2">
    <location>
        <begin position="4"/>
        <end position="56"/>
    </location>
</feature>
<comment type="caution">
    <text evidence="3">The sequence shown here is derived from an EMBL/GenBank/DDBJ whole genome shotgun (WGS) entry which is preliminary data.</text>
</comment>
<dbReference type="Gene3D" id="1.10.1470.10">
    <property type="entry name" value="YjbJ"/>
    <property type="match status" value="1"/>
</dbReference>
<evidence type="ECO:0000259" key="2">
    <source>
        <dbReference type="Pfam" id="PF05532"/>
    </source>
</evidence>
<evidence type="ECO:0000256" key="1">
    <source>
        <dbReference type="ARBA" id="ARBA00009129"/>
    </source>
</evidence>